<feature type="signal peptide" evidence="12">
    <location>
        <begin position="1"/>
        <end position="22"/>
    </location>
</feature>
<dbReference type="PIRSF" id="PIRSF000660">
    <property type="entry name" value="Ser/Thr_PK_GCN2"/>
    <property type="match status" value="1"/>
</dbReference>
<dbReference type="InterPro" id="IPR011009">
    <property type="entry name" value="Kinase-like_dom_sf"/>
</dbReference>
<dbReference type="GO" id="GO:0000077">
    <property type="term" value="P:DNA damage checkpoint signaling"/>
    <property type="evidence" value="ECO:0007669"/>
    <property type="project" value="InterPro"/>
</dbReference>
<dbReference type="PROSITE" id="PS50908">
    <property type="entry name" value="RWD"/>
    <property type="match status" value="1"/>
</dbReference>
<dbReference type="STRING" id="5627.A0A1C7MMX3"/>
<dbReference type="Gene3D" id="3.10.110.10">
    <property type="entry name" value="Ubiquitin Conjugating Enzyme"/>
    <property type="match status" value="1"/>
</dbReference>
<protein>
    <recommendedName>
        <fullName evidence="1">non-specific serine/threonine protein kinase</fullName>
        <ecNumber evidence="1">2.7.11.1</ecNumber>
    </recommendedName>
</protein>
<keyword evidence="5 15" id="KW-0418">Kinase</keyword>
<dbReference type="Gene3D" id="1.10.510.10">
    <property type="entry name" value="Transferase(Phosphotransferase) domain 1"/>
    <property type="match status" value="2"/>
</dbReference>
<evidence type="ECO:0000256" key="11">
    <source>
        <dbReference type="SAM" id="MobiDB-lite"/>
    </source>
</evidence>
<keyword evidence="12" id="KW-0732">Signal</keyword>
<sequence>MFARIQLTAVVLAAALAAVAVSFPKTYPAKAYPTFTIQQPVRGLNAKQITKLSTEIHELNKQHKGEEMVFSVVTFAQEWISENVVPAIEVAGSLATEMNKRASEEERARKQRQEEQLEQEEERAAQLAEEINEQIRADAHRQQLERERVQQQARKRATSDATETPAAEDTTPIESFEGIIEWKECLGTLYQADPVCEDARVTLPLELLSITFVSQYYTTPQAQPPSPPADPEEQRPAVTLQDVLEDSDSFREERATAIHSHELVHRGLMPKFIGLAPRDDAGSSKLVKVFKVGYHVRLLDLHRSNPFGFSSDPKIEEAQVPEGWLPRDAVESSLVYTKSRDIHAAGVILLQMLMGRDVMERHSDAQSALRMSSISPYLQQLASNMLLQTKKSPVTCLSLLAELAGSSSPVISSQRTPSIAVSGPRSPVTNGYNGSPETDYFRMPAPKTRSASRWKEDWEELELLGRGAFGSVVKARNKIDSRIYAVKKIKLRGMQSDKIFREVNALSRLNHRFIVRYYTTWVETSEPPSTAVSSDSEHNSGTADGMTSVPVSKSRSSPDDPFTIDLDDLGSESRHSFPSIHFTRSNSTNVEGSDNENDSSDSEDDAYEDLFRRSGNAKIGRPSTPPPTTSRTLYIQMEFVERQTLKERINEGLSEDEAWRLFQQILDALVHMSSLGILHHGKGDCKVGDFGLATSSLAAVDPSDLTHGSTNDAEMTLDVGTRLYIAPEVQSARNGPRTHAKADMYSLGIVFFEMNYFFSTASERVVVLEDLRKPAIIFPSGWEPHRMKQRQIITRLLQHNPNDRPTALELSQSSLMPERMEDEFLKNALKMISKPDSPHVQAVLSVLFNQHAKPVRSFLYDMDAELPAHVTLNGIVVDRLVEIFRLHGAVDMEPPLLMPVVKPEDPSRAMFLDRHGEVVALPNNVLVPFARLAARENFTRIKRFHVSDIYRPNVVAGHPRASKAAVFDIITPDLTTGPSAAAAEAISIVNDCLDNFANLGQYYEIHISHSKILEFALDRVPAELRTAVTDILNQTKSSQSQKRSMLLRKGISRTVVDELEILTEISDDIESILEKLEKVSPAFLASLTAAIKDIKSTIQFSVASGVSRPILFNPLMMSNHNPYFKDGVCFEVVRRNKRSDVLAAGGRYDNLIARFSPPKPTKSEPICAVAVQIALEKITLALAAFQSTSFKTLKEQRSFGFWSPRRCDVYVVSYQPGYLAERLEIAAHLWRHHISADVMYESGLREADAESHVEQCTREGILFLVYLKPRRDQSSFKVKSVLRGTEEEVTRQSLVPFLVHHIAEQKRVDVSLSGVPTAVAEGSQPVPAGTTRETGTSSDVQLLLPSDIKKQRRPTKQLFLDRAFDVRAQVRNAATSGMPTLAVDVPPAVFEEMTRSVGWVTDDDAWKPIAAAFPPLHAAYAHQVREAVARRKADGHRFVLLYAVREERVFLLTLT</sequence>
<dbReference type="Pfam" id="PF05773">
    <property type="entry name" value="RWD"/>
    <property type="match status" value="1"/>
</dbReference>
<evidence type="ECO:0000256" key="8">
    <source>
        <dbReference type="ARBA" id="ARBA00048679"/>
    </source>
</evidence>
<dbReference type="InterPro" id="IPR016135">
    <property type="entry name" value="UBQ-conjugating_enzyme/RWD"/>
</dbReference>
<feature type="binding site" evidence="10">
    <location>
        <position position="488"/>
    </location>
    <ligand>
        <name>ATP</name>
        <dbReference type="ChEBI" id="CHEBI:30616"/>
    </ligand>
</feature>
<accession>A0A1C7MMX3</accession>
<dbReference type="GO" id="GO:0005524">
    <property type="term" value="F:ATP binding"/>
    <property type="evidence" value="ECO:0007669"/>
    <property type="project" value="UniProtKB-UniRule"/>
</dbReference>
<dbReference type="Pfam" id="PF13393">
    <property type="entry name" value="tRNA-synt_His"/>
    <property type="match status" value="1"/>
</dbReference>
<evidence type="ECO:0000256" key="6">
    <source>
        <dbReference type="ARBA" id="ARBA00022840"/>
    </source>
</evidence>
<dbReference type="InterPro" id="IPR041715">
    <property type="entry name" value="HisRS-like_core"/>
</dbReference>
<feature type="compositionally biased region" description="Polar residues" evidence="11">
    <location>
        <begin position="582"/>
        <end position="592"/>
    </location>
</feature>
<name>A0A1C7MMX3_GRIFR</name>
<feature type="region of interest" description="Disordered" evidence="11">
    <location>
        <begin position="99"/>
        <end position="123"/>
    </location>
</feature>
<dbReference type="Pfam" id="PF12745">
    <property type="entry name" value="HGTP_anticodon2"/>
    <property type="match status" value="1"/>
</dbReference>
<feature type="domain" description="Protein kinase" evidence="13">
    <location>
        <begin position="458"/>
        <end position="825"/>
    </location>
</feature>
<feature type="compositionally biased region" description="Acidic residues" evidence="11">
    <location>
        <begin position="593"/>
        <end position="605"/>
    </location>
</feature>
<dbReference type="EMBL" id="LUGG01000002">
    <property type="protein sequence ID" value="OBZ78007.1"/>
    <property type="molecule type" value="Genomic_DNA"/>
</dbReference>
<dbReference type="InterPro" id="IPR050339">
    <property type="entry name" value="CC_SR_Kinase"/>
</dbReference>
<dbReference type="GO" id="GO:0004694">
    <property type="term" value="F:eukaryotic translation initiation factor 2alpha kinase activity"/>
    <property type="evidence" value="ECO:0007669"/>
    <property type="project" value="InterPro"/>
</dbReference>
<feature type="domain" description="RWD" evidence="14">
    <location>
        <begin position="1"/>
        <end position="83"/>
    </location>
</feature>
<dbReference type="Pfam" id="PF00069">
    <property type="entry name" value="Pkinase"/>
    <property type="match status" value="2"/>
</dbReference>
<evidence type="ECO:0000256" key="5">
    <source>
        <dbReference type="ARBA" id="ARBA00022777"/>
    </source>
</evidence>
<feature type="chain" id="PRO_5008889227" description="non-specific serine/threonine protein kinase" evidence="12">
    <location>
        <begin position="23"/>
        <end position="1455"/>
    </location>
</feature>
<dbReference type="PANTHER" id="PTHR11042">
    <property type="entry name" value="EUKARYOTIC TRANSLATION INITIATION FACTOR 2-ALPHA KINASE EIF2-ALPHA KINASE -RELATED"/>
    <property type="match status" value="1"/>
</dbReference>
<feature type="compositionally biased region" description="Basic and acidic residues" evidence="11">
    <location>
        <begin position="99"/>
        <end position="115"/>
    </location>
</feature>
<comment type="catalytic activity">
    <reaction evidence="8">
        <text>L-seryl-[protein] + ATP = O-phospho-L-seryl-[protein] + ADP + H(+)</text>
        <dbReference type="Rhea" id="RHEA:17989"/>
        <dbReference type="Rhea" id="RHEA-COMP:9863"/>
        <dbReference type="Rhea" id="RHEA-COMP:11604"/>
        <dbReference type="ChEBI" id="CHEBI:15378"/>
        <dbReference type="ChEBI" id="CHEBI:29999"/>
        <dbReference type="ChEBI" id="CHEBI:30616"/>
        <dbReference type="ChEBI" id="CHEBI:83421"/>
        <dbReference type="ChEBI" id="CHEBI:456216"/>
        <dbReference type="EC" id="2.7.11.1"/>
    </reaction>
</comment>
<dbReference type="SUPFAM" id="SSF56112">
    <property type="entry name" value="Protein kinase-like (PK-like)"/>
    <property type="match status" value="2"/>
</dbReference>
<evidence type="ECO:0000313" key="16">
    <source>
        <dbReference type="Proteomes" id="UP000092993"/>
    </source>
</evidence>
<dbReference type="GO" id="GO:0005829">
    <property type="term" value="C:cytosol"/>
    <property type="evidence" value="ECO:0007669"/>
    <property type="project" value="TreeGrafter"/>
</dbReference>
<dbReference type="SUPFAM" id="SSF55681">
    <property type="entry name" value="Class II aaRS and biotin synthetases"/>
    <property type="match status" value="1"/>
</dbReference>
<comment type="catalytic activity">
    <reaction evidence="7">
        <text>L-threonyl-[protein] + ATP = O-phospho-L-threonyl-[protein] + ADP + H(+)</text>
        <dbReference type="Rhea" id="RHEA:46608"/>
        <dbReference type="Rhea" id="RHEA-COMP:11060"/>
        <dbReference type="Rhea" id="RHEA-COMP:11605"/>
        <dbReference type="ChEBI" id="CHEBI:15378"/>
        <dbReference type="ChEBI" id="CHEBI:30013"/>
        <dbReference type="ChEBI" id="CHEBI:30616"/>
        <dbReference type="ChEBI" id="CHEBI:61977"/>
        <dbReference type="ChEBI" id="CHEBI:456216"/>
        <dbReference type="EC" id="2.7.11.1"/>
    </reaction>
</comment>
<evidence type="ECO:0000256" key="4">
    <source>
        <dbReference type="ARBA" id="ARBA00022741"/>
    </source>
</evidence>
<feature type="binding site" evidence="9">
    <location>
        <position position="487"/>
    </location>
    <ligand>
        <name>ATP</name>
        <dbReference type="ChEBI" id="CHEBI:30616"/>
    </ligand>
</feature>
<keyword evidence="16" id="KW-1185">Reference proteome</keyword>
<dbReference type="SUPFAM" id="SSF54495">
    <property type="entry name" value="UBC-like"/>
    <property type="match status" value="1"/>
</dbReference>
<dbReference type="GO" id="GO:1990625">
    <property type="term" value="P:negative regulation of cytoplasmic translational initiation in response to stress"/>
    <property type="evidence" value="ECO:0007669"/>
    <property type="project" value="TreeGrafter"/>
</dbReference>
<evidence type="ECO:0000256" key="1">
    <source>
        <dbReference type="ARBA" id="ARBA00012513"/>
    </source>
</evidence>
<dbReference type="Gene3D" id="3.30.200.20">
    <property type="entry name" value="Phosphorylase Kinase, domain 1"/>
    <property type="match status" value="1"/>
</dbReference>
<reference evidence="15 16" key="1">
    <citation type="submission" date="2016-03" db="EMBL/GenBank/DDBJ databases">
        <title>Whole genome sequencing of Grifola frondosa 9006-11.</title>
        <authorList>
            <person name="Min B."/>
            <person name="Park H."/>
            <person name="Kim J.-G."/>
            <person name="Cho H."/>
            <person name="Oh Y.-L."/>
            <person name="Kong W.-S."/>
            <person name="Choi I.-G."/>
        </authorList>
    </citation>
    <scope>NUCLEOTIDE SEQUENCE [LARGE SCALE GENOMIC DNA]</scope>
    <source>
        <strain evidence="15 16">9006-11</strain>
    </source>
</reference>
<keyword evidence="2" id="KW-0723">Serine/threonine-protein kinase</keyword>
<dbReference type="OMA" id="IKRYHIT"/>
<organism evidence="15 16">
    <name type="scientific">Grifola frondosa</name>
    <name type="common">Maitake</name>
    <name type="synonym">Polyporus frondosus</name>
    <dbReference type="NCBI Taxonomy" id="5627"/>
    <lineage>
        <taxon>Eukaryota</taxon>
        <taxon>Fungi</taxon>
        <taxon>Dikarya</taxon>
        <taxon>Basidiomycota</taxon>
        <taxon>Agaricomycotina</taxon>
        <taxon>Agaricomycetes</taxon>
        <taxon>Polyporales</taxon>
        <taxon>Grifolaceae</taxon>
        <taxon>Grifola</taxon>
    </lineage>
</organism>
<evidence type="ECO:0000256" key="12">
    <source>
        <dbReference type="SAM" id="SignalP"/>
    </source>
</evidence>
<evidence type="ECO:0000256" key="2">
    <source>
        <dbReference type="ARBA" id="ARBA00022527"/>
    </source>
</evidence>
<dbReference type="Proteomes" id="UP000092993">
    <property type="component" value="Unassembled WGS sequence"/>
</dbReference>
<dbReference type="InterPro" id="IPR024435">
    <property type="entry name" value="HisRS-related_dom"/>
</dbReference>
<feature type="region of interest" description="Disordered" evidence="11">
    <location>
        <begin position="612"/>
        <end position="631"/>
    </location>
</feature>
<feature type="compositionally biased region" description="Basic and acidic residues" evidence="11">
    <location>
        <begin position="139"/>
        <end position="149"/>
    </location>
</feature>
<dbReference type="InterPro" id="IPR016255">
    <property type="entry name" value="Gcn2"/>
</dbReference>
<dbReference type="InterPro" id="IPR017441">
    <property type="entry name" value="Protein_kinase_ATP_BS"/>
</dbReference>
<dbReference type="PROSITE" id="PS00107">
    <property type="entry name" value="PROTEIN_KINASE_ATP"/>
    <property type="match status" value="1"/>
</dbReference>
<dbReference type="EC" id="2.7.11.1" evidence="1"/>
<dbReference type="Gene3D" id="3.30.930.10">
    <property type="entry name" value="Bira Bifunctional Protein, Domain 2"/>
    <property type="match status" value="1"/>
</dbReference>
<evidence type="ECO:0000256" key="9">
    <source>
        <dbReference type="PIRSR" id="PIRSR000660-2"/>
    </source>
</evidence>
<keyword evidence="6 9" id="KW-0067">ATP-binding</keyword>
<feature type="binding site" evidence="9">
    <location>
        <begin position="464"/>
        <end position="472"/>
    </location>
    <ligand>
        <name>ATP</name>
        <dbReference type="ChEBI" id="CHEBI:30616"/>
    </ligand>
</feature>
<dbReference type="PANTHER" id="PTHR11042:SF136">
    <property type="entry name" value="EIF-2-ALPHA KINASE GCN2"/>
    <property type="match status" value="1"/>
</dbReference>
<feature type="compositionally biased region" description="Polar residues" evidence="11">
    <location>
        <begin position="427"/>
        <end position="436"/>
    </location>
</feature>
<comment type="caution">
    <text evidence="15">The sequence shown here is derived from an EMBL/GenBank/DDBJ whole genome shotgun (WGS) entry which is preliminary data.</text>
</comment>
<proteinExistence type="predicted"/>
<dbReference type="Gene3D" id="3.40.50.800">
    <property type="entry name" value="Anticodon-binding domain"/>
    <property type="match status" value="1"/>
</dbReference>
<dbReference type="InterPro" id="IPR036621">
    <property type="entry name" value="Anticodon-bd_dom_sf"/>
</dbReference>
<dbReference type="GO" id="GO:0005634">
    <property type="term" value="C:nucleus"/>
    <property type="evidence" value="ECO:0007669"/>
    <property type="project" value="TreeGrafter"/>
</dbReference>
<feature type="region of interest" description="Disordered" evidence="11">
    <location>
        <begin position="1319"/>
        <end position="1339"/>
    </location>
</feature>
<dbReference type="InterPro" id="IPR000719">
    <property type="entry name" value="Prot_kinase_dom"/>
</dbReference>
<evidence type="ECO:0000256" key="3">
    <source>
        <dbReference type="ARBA" id="ARBA00022679"/>
    </source>
</evidence>
<feature type="compositionally biased region" description="Low complexity" evidence="11">
    <location>
        <begin position="159"/>
        <end position="172"/>
    </location>
</feature>
<feature type="region of interest" description="Disordered" evidence="11">
    <location>
        <begin position="414"/>
        <end position="439"/>
    </location>
</feature>
<feature type="region of interest" description="Disordered" evidence="11">
    <location>
        <begin position="139"/>
        <end position="174"/>
    </location>
</feature>
<keyword evidence="4 9" id="KW-0547">Nucleotide-binding</keyword>
<evidence type="ECO:0000313" key="15">
    <source>
        <dbReference type="EMBL" id="OBZ78007.1"/>
    </source>
</evidence>
<feature type="region of interest" description="Disordered" evidence="11">
    <location>
        <begin position="525"/>
        <end position="605"/>
    </location>
</feature>
<feature type="compositionally biased region" description="Polar residues" evidence="11">
    <location>
        <begin position="525"/>
        <end position="542"/>
    </location>
</feature>
<dbReference type="PROSITE" id="PS50011">
    <property type="entry name" value="PROTEIN_KINASE_DOM"/>
    <property type="match status" value="1"/>
</dbReference>
<evidence type="ECO:0000256" key="10">
    <source>
        <dbReference type="PROSITE-ProRule" id="PRU10141"/>
    </source>
</evidence>
<keyword evidence="3" id="KW-0808">Transferase</keyword>
<gene>
    <name evidence="15" type="primary">gcn2</name>
    <name evidence="15" type="ORF">A0H81_01650</name>
</gene>
<evidence type="ECO:0000259" key="13">
    <source>
        <dbReference type="PROSITE" id="PS50011"/>
    </source>
</evidence>
<evidence type="ECO:0000256" key="7">
    <source>
        <dbReference type="ARBA" id="ARBA00047899"/>
    </source>
</evidence>
<dbReference type="InterPro" id="IPR045864">
    <property type="entry name" value="aa-tRNA-synth_II/BPL/LPL"/>
</dbReference>
<dbReference type="InterPro" id="IPR006575">
    <property type="entry name" value="RWD_dom"/>
</dbReference>
<evidence type="ECO:0000259" key="14">
    <source>
        <dbReference type="PROSITE" id="PS50908"/>
    </source>
</evidence>
<dbReference type="OrthoDB" id="341578at2759"/>